<evidence type="ECO:0000256" key="1">
    <source>
        <dbReference type="SAM" id="Phobius"/>
    </source>
</evidence>
<evidence type="ECO:0000313" key="2">
    <source>
        <dbReference type="EMBL" id="SHK39734.1"/>
    </source>
</evidence>
<accession>A0A1M6S4H2</accession>
<organism evidence="2 3">
    <name type="scientific">Chryseobacterium polytrichastri</name>
    <dbReference type="NCBI Taxonomy" id="1302687"/>
    <lineage>
        <taxon>Bacteria</taxon>
        <taxon>Pseudomonadati</taxon>
        <taxon>Bacteroidota</taxon>
        <taxon>Flavobacteriia</taxon>
        <taxon>Flavobacteriales</taxon>
        <taxon>Weeksellaceae</taxon>
        <taxon>Chryseobacterium group</taxon>
        <taxon>Chryseobacterium</taxon>
    </lineage>
</organism>
<feature type="transmembrane region" description="Helical" evidence="1">
    <location>
        <begin position="12"/>
        <end position="38"/>
    </location>
</feature>
<keyword evidence="3" id="KW-1185">Reference proteome</keyword>
<name>A0A1M6S4H2_9FLAO</name>
<dbReference type="EMBL" id="FRAV01000003">
    <property type="protein sequence ID" value="SHK39734.1"/>
    <property type="molecule type" value="Genomic_DNA"/>
</dbReference>
<keyword evidence="1" id="KW-0812">Transmembrane</keyword>
<dbReference type="STRING" id="1302687.SAMN05444267_1003165"/>
<feature type="transmembrane region" description="Helical" evidence="1">
    <location>
        <begin position="73"/>
        <end position="98"/>
    </location>
</feature>
<feature type="transmembrane region" description="Helical" evidence="1">
    <location>
        <begin position="44"/>
        <end position="61"/>
    </location>
</feature>
<dbReference type="RefSeq" id="WP_073290832.1">
    <property type="nucleotide sequence ID" value="NZ_FRAV01000003.1"/>
</dbReference>
<protein>
    <submittedName>
        <fullName evidence="2">Uncharacterized protein</fullName>
    </submittedName>
</protein>
<proteinExistence type="predicted"/>
<dbReference type="AlphaFoldDB" id="A0A1M6S4H2"/>
<dbReference type="OrthoDB" id="1418386at2"/>
<dbReference type="Proteomes" id="UP000184364">
    <property type="component" value="Unassembled WGS sequence"/>
</dbReference>
<sequence>MKNDILLEILKYIAIFFASVFLPKKLTYFVTSFISYLFKSIIKNWYYLIISSLTIVLLYYCKKTLIIEKENINYKIIMLIYFISFLFAFITSFTKFIFQSNAFFSIYPTYTIKDNEFIVNDIESEKLNEIINLKIFKLKNKFYVFRTKIVDTKLINIPQFFPIIIGYKNYLKFIEYKLNSKNPISFYIQKDLLDFNLRTRIFLDKKQFRNIAIFDDIEELNLEISKNQNKTIDEKIESTLFLFFFINSQIFLDQTLDEKLFDDTIKILNDLEEQLVFIKDDLISYEIHEDKINAFYNVWKALIKRYYSIIYIEQQEYKKAVDFIIESNYINPFFPQDSYEKAKHQYINNYLLDLIPQIQSQKELLQIEFNHQKANELISNIYKKLEYETSTPNYKILAEIIKRNNGDEKIVKYIEQKLSDSLIGNENIFSLLFIAESYKFSPLGIDKYNEIYINRIPTVIEILEKIINLDSEFEIIHLKIGVLKFMYAHSIDEEIEVDKSLIYMKNHMYLYKKYGLI</sequence>
<reference evidence="3" key="1">
    <citation type="submission" date="2016-11" db="EMBL/GenBank/DDBJ databases">
        <authorList>
            <person name="Varghese N."/>
            <person name="Submissions S."/>
        </authorList>
    </citation>
    <scope>NUCLEOTIDE SEQUENCE [LARGE SCALE GENOMIC DNA]</scope>
    <source>
        <strain evidence="3">DSM 26899</strain>
    </source>
</reference>
<keyword evidence="1" id="KW-1133">Transmembrane helix</keyword>
<evidence type="ECO:0000313" key="3">
    <source>
        <dbReference type="Proteomes" id="UP000184364"/>
    </source>
</evidence>
<gene>
    <name evidence="2" type="ORF">SAMN05444267_1003165</name>
</gene>
<keyword evidence="1" id="KW-0472">Membrane</keyword>